<feature type="region of interest" description="Disordered" evidence="1">
    <location>
        <begin position="18"/>
        <end position="37"/>
    </location>
</feature>
<keyword evidence="2" id="KW-0812">Transmembrane</keyword>
<feature type="transmembrane region" description="Helical" evidence="2">
    <location>
        <begin position="386"/>
        <end position="406"/>
    </location>
</feature>
<feature type="transmembrane region" description="Helical" evidence="2">
    <location>
        <begin position="362"/>
        <end position="379"/>
    </location>
</feature>
<reference evidence="3" key="1">
    <citation type="journal article" date="2011" name="Mol. Biosyst.">
        <title>Insights into the complex biosynthesis of the leupyrrins in Sorangium cellulosum So ce690.</title>
        <authorList>
            <person name="Kopp M."/>
            <person name="Irschik H."/>
            <person name="Gemperlein K."/>
            <person name="Buntin K."/>
            <person name="Meiser P."/>
            <person name="Weissman K.J."/>
            <person name="Bode H.B."/>
            <person name="Muller R."/>
        </authorList>
    </citation>
    <scope>NUCLEOTIDE SEQUENCE</scope>
    <source>
        <strain evidence="3">So ce690</strain>
    </source>
</reference>
<organism evidence="3">
    <name type="scientific">Sorangium cellulosum</name>
    <name type="common">Polyangium cellulosum</name>
    <dbReference type="NCBI Taxonomy" id="56"/>
    <lineage>
        <taxon>Bacteria</taxon>
        <taxon>Pseudomonadati</taxon>
        <taxon>Myxococcota</taxon>
        <taxon>Polyangia</taxon>
        <taxon>Polyangiales</taxon>
        <taxon>Polyangiaceae</taxon>
        <taxon>Sorangium</taxon>
    </lineage>
</organism>
<feature type="transmembrane region" description="Helical" evidence="2">
    <location>
        <begin position="249"/>
        <end position="280"/>
    </location>
</feature>
<feature type="transmembrane region" description="Helical" evidence="2">
    <location>
        <begin position="418"/>
        <end position="440"/>
    </location>
</feature>
<keyword evidence="2" id="KW-1133">Transmembrane helix</keyword>
<keyword evidence="2" id="KW-0472">Membrane</keyword>
<feature type="transmembrane region" description="Helical" evidence="2">
    <location>
        <begin position="215"/>
        <end position="237"/>
    </location>
</feature>
<feature type="transmembrane region" description="Helical" evidence="2">
    <location>
        <begin position="301"/>
        <end position="322"/>
    </location>
</feature>
<name>F1B9N9_SORCE</name>
<evidence type="ECO:0000256" key="1">
    <source>
        <dbReference type="SAM" id="MobiDB-lite"/>
    </source>
</evidence>
<protein>
    <submittedName>
        <fullName evidence="3">Uncharacterized protein</fullName>
    </submittedName>
</protein>
<feature type="transmembrane region" description="Helical" evidence="2">
    <location>
        <begin position="100"/>
        <end position="120"/>
    </location>
</feature>
<accession>F1B9N9</accession>
<evidence type="ECO:0000256" key="2">
    <source>
        <dbReference type="SAM" id="Phobius"/>
    </source>
</evidence>
<dbReference type="AlphaFoldDB" id="F1B9N9"/>
<sequence>MGGATLTQVAALRLSGCSRRAPSPSAERASIGERGPARRNLAHPWPIWHGRPVSSGEKRCWLDRSLAFLSAALPFGLSLARAASSGQWREDLTAVRDLGLVAVGVGGGLSTALSQALSLLPLGPRTFRTALGSALALALASRVLYEMVRRLLLEAARPAPLPGLSLLRRLRGGAAEPARPAPGSPDGAVSPRLAAVLAAIAVLTAALSPTWQREATVGGGAMLATCCALVTVALASACAEQARHAGRAWIGLGALLGATFAESPPAGLAALAAAYAMFLARRGLADRPADASAAAGPPRRMLGAAAGAGALTAALLLAPLVLRPLAPRAWADIGRSLTTGSLAALDVASARTTALAAWSREIGVASLLIAAAGLSLALLRPRARWLIAPFLVLLALDTVLPARAAGVLSADPLTPLRSLAVAAIAAGSALGAHAAVRALLDTRVPFSRSGAVLLVVFQLTLVALTSEEAGFAADRSEQTAAEVWTDEAYGSLDPKSAILVRSPAIAWRVWAARITRGERPDVLVVPIPLLDRGQVAASLLAEERKLAPLLRDFALAGEPSEFALSTLADVRPLYVELDPRWSKKLLGHLNVAGIWLEYAPQPLGASDRKLATAQSIAPIRRVLEALSVAAVPDTSTAAVLASTMRGQSNVVSLLGERVVAQSFLDRLGELALEDPFVSGGPSRRAVAGIRQAFIARRPVRRR</sequence>
<dbReference type="EMBL" id="HM639990">
    <property type="protein sequence ID" value="ADZ24981.1"/>
    <property type="molecule type" value="Genomic_DNA"/>
</dbReference>
<evidence type="ECO:0000313" key="3">
    <source>
        <dbReference type="EMBL" id="ADZ24981.1"/>
    </source>
</evidence>
<proteinExistence type="predicted"/>
<feature type="transmembrane region" description="Helical" evidence="2">
    <location>
        <begin position="189"/>
        <end position="208"/>
    </location>
</feature>